<feature type="non-terminal residue" evidence="1">
    <location>
        <position position="67"/>
    </location>
</feature>
<organism evidence="1 2">
    <name type="scientific">Ixodes persulcatus</name>
    <name type="common">Taiga tick</name>
    <dbReference type="NCBI Taxonomy" id="34615"/>
    <lineage>
        <taxon>Eukaryota</taxon>
        <taxon>Metazoa</taxon>
        <taxon>Ecdysozoa</taxon>
        <taxon>Arthropoda</taxon>
        <taxon>Chelicerata</taxon>
        <taxon>Arachnida</taxon>
        <taxon>Acari</taxon>
        <taxon>Parasitiformes</taxon>
        <taxon>Ixodida</taxon>
        <taxon>Ixodoidea</taxon>
        <taxon>Ixodidae</taxon>
        <taxon>Ixodinae</taxon>
        <taxon>Ixodes</taxon>
    </lineage>
</organism>
<protein>
    <submittedName>
        <fullName evidence="1">Uncharacterized protein</fullName>
    </submittedName>
</protein>
<name>A0AC60Q2W1_IXOPE</name>
<evidence type="ECO:0000313" key="1">
    <source>
        <dbReference type="EMBL" id="KAG0427925.1"/>
    </source>
</evidence>
<feature type="non-terminal residue" evidence="1">
    <location>
        <position position="1"/>
    </location>
</feature>
<reference evidence="1 2" key="1">
    <citation type="journal article" date="2020" name="Cell">
        <title>Large-Scale Comparative Analyses of Tick Genomes Elucidate Their Genetic Diversity and Vector Capacities.</title>
        <authorList>
            <consortium name="Tick Genome and Microbiome Consortium (TIGMIC)"/>
            <person name="Jia N."/>
            <person name="Wang J."/>
            <person name="Shi W."/>
            <person name="Du L."/>
            <person name="Sun Y."/>
            <person name="Zhan W."/>
            <person name="Jiang J.F."/>
            <person name="Wang Q."/>
            <person name="Zhang B."/>
            <person name="Ji P."/>
            <person name="Bell-Sakyi L."/>
            <person name="Cui X.M."/>
            <person name="Yuan T.T."/>
            <person name="Jiang B.G."/>
            <person name="Yang W.F."/>
            <person name="Lam T.T."/>
            <person name="Chang Q.C."/>
            <person name="Ding S.J."/>
            <person name="Wang X.J."/>
            <person name="Zhu J.G."/>
            <person name="Ruan X.D."/>
            <person name="Zhao L."/>
            <person name="Wei J.T."/>
            <person name="Ye R.Z."/>
            <person name="Que T.C."/>
            <person name="Du C.H."/>
            <person name="Zhou Y.H."/>
            <person name="Cheng J.X."/>
            <person name="Dai P.F."/>
            <person name="Guo W.B."/>
            <person name="Han X.H."/>
            <person name="Huang E.J."/>
            <person name="Li L.F."/>
            <person name="Wei W."/>
            <person name="Gao Y.C."/>
            <person name="Liu J.Z."/>
            <person name="Shao H.Z."/>
            <person name="Wang X."/>
            <person name="Wang C.C."/>
            <person name="Yang T.C."/>
            <person name="Huo Q.B."/>
            <person name="Li W."/>
            <person name="Chen H.Y."/>
            <person name="Chen S.E."/>
            <person name="Zhou L.G."/>
            <person name="Ni X.B."/>
            <person name="Tian J.H."/>
            <person name="Sheng Y."/>
            <person name="Liu T."/>
            <person name="Pan Y.S."/>
            <person name="Xia L.Y."/>
            <person name="Li J."/>
            <person name="Zhao F."/>
            <person name="Cao W.C."/>
        </authorList>
    </citation>
    <scope>NUCLEOTIDE SEQUENCE [LARGE SCALE GENOMIC DNA]</scope>
    <source>
        <strain evidence="1">Iper-2018</strain>
    </source>
</reference>
<accession>A0AC60Q2W1</accession>
<dbReference type="Proteomes" id="UP000805193">
    <property type="component" value="Unassembled WGS sequence"/>
</dbReference>
<keyword evidence="2" id="KW-1185">Reference proteome</keyword>
<gene>
    <name evidence="1" type="ORF">HPB47_025069</name>
</gene>
<evidence type="ECO:0000313" key="2">
    <source>
        <dbReference type="Proteomes" id="UP000805193"/>
    </source>
</evidence>
<dbReference type="EMBL" id="JABSTQ010009581">
    <property type="protein sequence ID" value="KAG0427925.1"/>
    <property type="molecule type" value="Genomic_DNA"/>
</dbReference>
<sequence>PVKIVQQVTADVAQSSSPHLPSNEALRQVLRRKRKADCPHEPSTLRARIIDCEFRATLDGREFPRCD</sequence>
<proteinExistence type="predicted"/>
<comment type="caution">
    <text evidence="1">The sequence shown here is derived from an EMBL/GenBank/DDBJ whole genome shotgun (WGS) entry which is preliminary data.</text>
</comment>